<sequence length="381" mass="43304">MSSSRAVTPLIILLVLFLQAKAADSAEPCDPDICTLPECFCSGTKIPGNLSPFSTPQIVMISFDAALVDNAFPLYEELFNGKLKNPNGCNISATFFVSHEYTNYCMLQTLYHQRHEIADNSISRRLPQTWWATATEEEQEQEIGGMREILRKWGNVQVEDIMGYRAPYIQVGGNTEFRALRNLGFLYESSMPTQVFRDPPLWPYTLDYQSIQDCVIEPCPTDSFPGLWEVPLVDYIDLNGKLCNFVESCTPPKTAMGTYELFNTNFQRHYTTNRAPFYMLLEEQWLANGTYYKGTVDFLKTLTSMSDVWIVTVSQAIEWIKFPTPLENIEDFVPWKCDSQPPPDCPPGTCKTCYYPPDHVMKTCAPLCPPNYPWVGNPDGN</sequence>
<dbReference type="GO" id="GO:0005975">
    <property type="term" value="P:carbohydrate metabolic process"/>
    <property type="evidence" value="ECO:0007669"/>
    <property type="project" value="InterPro"/>
</dbReference>
<accession>A0AAU9WHY9</accession>
<evidence type="ECO:0000313" key="3">
    <source>
        <dbReference type="Proteomes" id="UP001159428"/>
    </source>
</evidence>
<gene>
    <name evidence="2" type="ORF">PMEA_00006857</name>
</gene>
<evidence type="ECO:0000256" key="1">
    <source>
        <dbReference type="SAM" id="SignalP"/>
    </source>
</evidence>
<dbReference type="EMBL" id="CALNXJ010000015">
    <property type="protein sequence ID" value="CAH3115936.1"/>
    <property type="molecule type" value="Genomic_DNA"/>
</dbReference>
<evidence type="ECO:0000313" key="2">
    <source>
        <dbReference type="EMBL" id="CAH3115936.1"/>
    </source>
</evidence>
<dbReference type="SUPFAM" id="SSF88713">
    <property type="entry name" value="Glycoside hydrolase/deacetylase"/>
    <property type="match status" value="1"/>
</dbReference>
<feature type="chain" id="PRO_5043829842" description="Chitin deacetylase" evidence="1">
    <location>
        <begin position="26"/>
        <end position="381"/>
    </location>
</feature>
<evidence type="ECO:0008006" key="4">
    <source>
        <dbReference type="Google" id="ProtNLM"/>
    </source>
</evidence>
<dbReference type="AlphaFoldDB" id="A0AAU9WHY9"/>
<dbReference type="InterPro" id="IPR052740">
    <property type="entry name" value="CE4"/>
</dbReference>
<keyword evidence="3" id="KW-1185">Reference proteome</keyword>
<dbReference type="PANTHER" id="PTHR45985">
    <property type="match status" value="1"/>
</dbReference>
<reference evidence="2 3" key="1">
    <citation type="submission" date="2022-05" db="EMBL/GenBank/DDBJ databases">
        <authorList>
            <consortium name="Genoscope - CEA"/>
            <person name="William W."/>
        </authorList>
    </citation>
    <scope>NUCLEOTIDE SEQUENCE [LARGE SCALE GENOMIC DNA]</scope>
</reference>
<dbReference type="Proteomes" id="UP001159428">
    <property type="component" value="Unassembled WGS sequence"/>
</dbReference>
<comment type="caution">
    <text evidence="2">The sequence shown here is derived from an EMBL/GenBank/DDBJ whole genome shotgun (WGS) entry which is preliminary data.</text>
</comment>
<dbReference type="InterPro" id="IPR011330">
    <property type="entry name" value="Glyco_hydro/deAcase_b/a-brl"/>
</dbReference>
<dbReference type="PANTHER" id="PTHR45985:SF3">
    <property type="entry name" value="CHITIN DEACETYLASE-LIKE 4"/>
    <property type="match status" value="1"/>
</dbReference>
<proteinExistence type="predicted"/>
<organism evidence="2 3">
    <name type="scientific">Pocillopora meandrina</name>
    <dbReference type="NCBI Taxonomy" id="46732"/>
    <lineage>
        <taxon>Eukaryota</taxon>
        <taxon>Metazoa</taxon>
        <taxon>Cnidaria</taxon>
        <taxon>Anthozoa</taxon>
        <taxon>Hexacorallia</taxon>
        <taxon>Scleractinia</taxon>
        <taxon>Astrocoeniina</taxon>
        <taxon>Pocilloporidae</taxon>
        <taxon>Pocillopora</taxon>
    </lineage>
</organism>
<name>A0AAU9WHY9_9CNID</name>
<feature type="signal peptide" evidence="1">
    <location>
        <begin position="1"/>
        <end position="25"/>
    </location>
</feature>
<protein>
    <recommendedName>
        <fullName evidence="4">Chitin deacetylase</fullName>
    </recommendedName>
</protein>
<keyword evidence="1" id="KW-0732">Signal</keyword>
<dbReference type="Gene3D" id="3.20.20.370">
    <property type="entry name" value="Glycoside hydrolase/deacetylase"/>
    <property type="match status" value="1"/>
</dbReference>